<dbReference type="AlphaFoldDB" id="A0A8J6M614"/>
<keyword evidence="11" id="KW-1185">Reference proteome</keyword>
<dbReference type="InterPro" id="IPR029016">
    <property type="entry name" value="GAF-like_dom_sf"/>
</dbReference>
<dbReference type="Gene3D" id="3.30.390.60">
    <property type="entry name" value="Heat-inducible transcription repressor hrca homolog, domain 3"/>
    <property type="match status" value="1"/>
</dbReference>
<keyword evidence="3 5" id="KW-0346">Stress response</keyword>
<keyword evidence="2 5" id="KW-0805">Transcription regulation</keyword>
<evidence type="ECO:0000256" key="6">
    <source>
        <dbReference type="SAM" id="Coils"/>
    </source>
</evidence>
<reference evidence="10" key="1">
    <citation type="submission" date="2020-08" db="EMBL/GenBank/DDBJ databases">
        <title>Genome public.</title>
        <authorList>
            <person name="Liu C."/>
            <person name="Sun Q."/>
        </authorList>
    </citation>
    <scope>NUCLEOTIDE SEQUENCE</scope>
    <source>
        <strain evidence="10">BX5</strain>
    </source>
</reference>
<evidence type="ECO:0000313" key="10">
    <source>
        <dbReference type="EMBL" id="MBC5717691.1"/>
    </source>
</evidence>
<organism evidence="10 11">
    <name type="scientific">Flintibacter faecis</name>
    <dbReference type="NCBI Taxonomy" id="2763047"/>
    <lineage>
        <taxon>Bacteria</taxon>
        <taxon>Bacillati</taxon>
        <taxon>Bacillota</taxon>
        <taxon>Clostridia</taxon>
        <taxon>Eubacteriales</taxon>
        <taxon>Flintibacter</taxon>
    </lineage>
</organism>
<comment type="caution">
    <text evidence="10">The sequence shown here is derived from an EMBL/GenBank/DDBJ whole genome shotgun (WGS) entry which is preliminary data.</text>
</comment>
<evidence type="ECO:0000313" key="11">
    <source>
        <dbReference type="Proteomes" id="UP000602260"/>
    </source>
</evidence>
<keyword evidence="1 5" id="KW-0678">Repressor</keyword>
<dbReference type="GO" id="GO:0045892">
    <property type="term" value="P:negative regulation of DNA-templated transcription"/>
    <property type="evidence" value="ECO:0007669"/>
    <property type="project" value="UniProtKB-UniRule"/>
</dbReference>
<dbReference type="PIRSF" id="PIRSF005485">
    <property type="entry name" value="HrcA"/>
    <property type="match status" value="1"/>
</dbReference>
<dbReference type="PANTHER" id="PTHR34824">
    <property type="entry name" value="HEAT-INDUCIBLE TRANSCRIPTION REPRESSOR HRCA"/>
    <property type="match status" value="1"/>
</dbReference>
<evidence type="ECO:0000256" key="3">
    <source>
        <dbReference type="ARBA" id="ARBA00023016"/>
    </source>
</evidence>
<dbReference type="InterPro" id="IPR036388">
    <property type="entry name" value="WH-like_DNA-bd_sf"/>
</dbReference>
<dbReference type="HAMAP" id="MF_00081">
    <property type="entry name" value="HrcA"/>
    <property type="match status" value="1"/>
</dbReference>
<evidence type="ECO:0000259" key="9">
    <source>
        <dbReference type="Pfam" id="PF03444"/>
    </source>
</evidence>
<dbReference type="Gene3D" id="1.10.10.10">
    <property type="entry name" value="Winged helix-like DNA-binding domain superfamily/Winged helix DNA-binding domain"/>
    <property type="match status" value="1"/>
</dbReference>
<feature type="region of interest" description="Disordered" evidence="7">
    <location>
        <begin position="342"/>
        <end position="362"/>
    </location>
</feature>
<dbReference type="Proteomes" id="UP000602260">
    <property type="component" value="Unassembled WGS sequence"/>
</dbReference>
<keyword evidence="6" id="KW-0175">Coiled coil</keyword>
<evidence type="ECO:0000259" key="8">
    <source>
        <dbReference type="Pfam" id="PF01628"/>
    </source>
</evidence>
<dbReference type="Gene3D" id="3.30.450.40">
    <property type="match status" value="1"/>
</dbReference>
<dbReference type="EMBL" id="JACOPN010000007">
    <property type="protein sequence ID" value="MBC5717691.1"/>
    <property type="molecule type" value="Genomic_DNA"/>
</dbReference>
<sequence>MELTERKKRILQAIVETYIETAEPVGSKVVAEKARLDVSTATIRNEMADLTELGLLEQPHTSAGRIPSAAGYRLYVNELMDRHQLTLQETERINQALNVKMEELDRVIDRAGKVLSQISDYPVFTAATVKDQVTVKRYDLLVVEERAFIAVVMTDNSVVKNKLVHVAEPVSDTQIQLLSAVLNSSFVGVSREEMEQTLDKMETRTAAAAFDLISIVVQFAQEVLAQQGNQMVHTAGITHLLEHPEYHSLDKAKPLMTYLSEEKDASKLPVPMTGKNMDILIGPENVSEALKDTSVVMASYDIGDNMKGVIGVVGPTRMDYAKVTARLSYFAESLTKMFGKGELPAGEVQQELGPERRDDNEN</sequence>
<dbReference type="InterPro" id="IPR023120">
    <property type="entry name" value="WHTH_transcript_rep_HrcA_IDD"/>
</dbReference>
<proteinExistence type="inferred from homology"/>
<keyword evidence="4 5" id="KW-0804">Transcription</keyword>
<comment type="function">
    <text evidence="5">Negative regulator of class I heat shock genes (grpE-dnaK-dnaJ and groELS operons). Prevents heat-shock induction of these operons.</text>
</comment>
<dbReference type="Pfam" id="PF03444">
    <property type="entry name" value="WHD_HrcA"/>
    <property type="match status" value="1"/>
</dbReference>
<dbReference type="SUPFAM" id="SSF46785">
    <property type="entry name" value="Winged helix' DNA-binding domain"/>
    <property type="match status" value="1"/>
</dbReference>
<dbReference type="InterPro" id="IPR005104">
    <property type="entry name" value="WHTH_HrcA_DNA-bd"/>
</dbReference>
<feature type="domain" description="Winged helix-turn-helix transcription repressor HrcA DNA-binding" evidence="9">
    <location>
        <begin position="2"/>
        <end position="73"/>
    </location>
</feature>
<comment type="similarity">
    <text evidence="5">Belongs to the HrcA family.</text>
</comment>
<dbReference type="RefSeq" id="WP_186878885.1">
    <property type="nucleotide sequence ID" value="NZ_JACOPN010000007.1"/>
</dbReference>
<evidence type="ECO:0000256" key="4">
    <source>
        <dbReference type="ARBA" id="ARBA00023163"/>
    </source>
</evidence>
<dbReference type="Pfam" id="PF01628">
    <property type="entry name" value="HrcA"/>
    <property type="match status" value="1"/>
</dbReference>
<dbReference type="NCBIfam" id="TIGR00331">
    <property type="entry name" value="hrcA"/>
    <property type="match status" value="1"/>
</dbReference>
<protein>
    <recommendedName>
        <fullName evidence="5">Heat-inducible transcription repressor HrcA</fullName>
    </recommendedName>
</protein>
<feature type="coiled-coil region" evidence="6">
    <location>
        <begin position="80"/>
        <end position="107"/>
    </location>
</feature>
<evidence type="ECO:0000256" key="7">
    <source>
        <dbReference type="SAM" id="MobiDB-lite"/>
    </source>
</evidence>
<dbReference type="GO" id="GO:0003677">
    <property type="term" value="F:DNA binding"/>
    <property type="evidence" value="ECO:0007669"/>
    <property type="project" value="InterPro"/>
</dbReference>
<name>A0A8J6M614_9FIRM</name>
<dbReference type="InterPro" id="IPR021153">
    <property type="entry name" value="HrcA_C"/>
</dbReference>
<evidence type="ECO:0000256" key="2">
    <source>
        <dbReference type="ARBA" id="ARBA00023015"/>
    </source>
</evidence>
<accession>A0A8J6M614</accession>
<feature type="compositionally biased region" description="Basic and acidic residues" evidence="7">
    <location>
        <begin position="353"/>
        <end position="362"/>
    </location>
</feature>
<feature type="domain" description="Heat-inducible transcription repressor HrcA C-terminal" evidence="8">
    <location>
        <begin position="105"/>
        <end position="323"/>
    </location>
</feature>
<evidence type="ECO:0000256" key="5">
    <source>
        <dbReference type="HAMAP-Rule" id="MF_00081"/>
    </source>
</evidence>
<gene>
    <name evidence="5 10" type="primary">hrcA</name>
    <name evidence="10" type="ORF">H8S55_10210</name>
</gene>
<dbReference type="InterPro" id="IPR036390">
    <property type="entry name" value="WH_DNA-bd_sf"/>
</dbReference>
<dbReference type="SUPFAM" id="SSF55781">
    <property type="entry name" value="GAF domain-like"/>
    <property type="match status" value="1"/>
</dbReference>
<dbReference type="PANTHER" id="PTHR34824:SF1">
    <property type="entry name" value="HEAT-INDUCIBLE TRANSCRIPTION REPRESSOR HRCA"/>
    <property type="match status" value="1"/>
</dbReference>
<evidence type="ECO:0000256" key="1">
    <source>
        <dbReference type="ARBA" id="ARBA00022491"/>
    </source>
</evidence>
<dbReference type="InterPro" id="IPR002571">
    <property type="entry name" value="HrcA"/>
</dbReference>